<evidence type="ECO:0000256" key="1">
    <source>
        <dbReference type="SAM" id="Phobius"/>
    </source>
</evidence>
<reference evidence="2 3" key="1">
    <citation type="submission" date="2021-05" db="EMBL/GenBank/DDBJ databases">
        <title>Petroleum and Energy Research Collection (APPE): ex situ preservation of microbial diversity associated with the oil industry and exploitation of its biotechnological potential.</title>
        <authorList>
            <person name="Paixao C.T.M."/>
            <person name="Gomes M.B."/>
            <person name="Oliveira V.M."/>
        </authorList>
    </citation>
    <scope>NUCLEOTIDE SEQUENCE [LARGE SCALE GENOMIC DNA]</scope>
    <source>
        <strain evidence="2 3">LIT2</strain>
    </source>
</reference>
<dbReference type="NCBIfam" id="TIGR02523">
    <property type="entry name" value="type_IV_pilV"/>
    <property type="match status" value="1"/>
</dbReference>
<protein>
    <submittedName>
        <fullName evidence="2">Type IV pilus modification protein PilV</fullName>
    </submittedName>
</protein>
<evidence type="ECO:0000313" key="3">
    <source>
        <dbReference type="Proteomes" id="UP001319883"/>
    </source>
</evidence>
<dbReference type="PROSITE" id="PS00409">
    <property type="entry name" value="PROKAR_NTER_METHYL"/>
    <property type="match status" value="1"/>
</dbReference>
<gene>
    <name evidence="2" type="primary">pilV</name>
    <name evidence="2" type="ORF">KGQ91_02655</name>
</gene>
<organism evidence="2 3">
    <name type="scientific">Modicisalibacter tunisiensis</name>
    <dbReference type="NCBI Taxonomy" id="390637"/>
    <lineage>
        <taxon>Bacteria</taxon>
        <taxon>Pseudomonadati</taxon>
        <taxon>Pseudomonadota</taxon>
        <taxon>Gammaproteobacteria</taxon>
        <taxon>Oceanospirillales</taxon>
        <taxon>Halomonadaceae</taxon>
        <taxon>Modicisalibacter</taxon>
    </lineage>
</organism>
<name>A0ABS7WWG6_9GAMM</name>
<keyword evidence="3" id="KW-1185">Reference proteome</keyword>
<keyword evidence="1" id="KW-1133">Transmembrane helix</keyword>
<dbReference type="InterPro" id="IPR012902">
    <property type="entry name" value="N_methyl_site"/>
</dbReference>
<keyword evidence="1" id="KW-0472">Membrane</keyword>
<comment type="caution">
    <text evidence="2">The sequence shown here is derived from an EMBL/GenBank/DDBJ whole genome shotgun (WGS) entry which is preliminary data.</text>
</comment>
<proteinExistence type="predicted"/>
<dbReference type="EMBL" id="JAGXFD010000001">
    <property type="protein sequence ID" value="MBZ9566588.1"/>
    <property type="molecule type" value="Genomic_DNA"/>
</dbReference>
<dbReference type="Proteomes" id="UP001319883">
    <property type="component" value="Unassembled WGS sequence"/>
</dbReference>
<accession>A0ABS7WWG6</accession>
<evidence type="ECO:0000313" key="2">
    <source>
        <dbReference type="EMBL" id="MBZ9566588.1"/>
    </source>
</evidence>
<feature type="transmembrane region" description="Helical" evidence="1">
    <location>
        <begin position="21"/>
        <end position="41"/>
    </location>
</feature>
<dbReference type="InterPro" id="IPR013362">
    <property type="entry name" value="Pilus_4_PilV"/>
</dbReference>
<sequence length="154" mass="16642">MTGFQGAIAQKAGRHVRGFSLIEALVALLILAIGLLGVAGMQLKALQSTHMGYQRTIATLAAQDLQERLWRGLADDSACPDPSSTDWKAQMKDKWAPEWGQWLPGIGENPVSLGGGNCVYDISVSWDEGRATPDESNRQAFDYTVRLPNLGEGA</sequence>
<keyword evidence="1" id="KW-0812">Transmembrane</keyword>
<dbReference type="RefSeq" id="WP_224420190.1">
    <property type="nucleotide sequence ID" value="NZ_JAGXFD010000001.1"/>
</dbReference>
<dbReference type="NCBIfam" id="TIGR02532">
    <property type="entry name" value="IV_pilin_GFxxxE"/>
    <property type="match status" value="1"/>
</dbReference>
<dbReference type="Pfam" id="PF07963">
    <property type="entry name" value="N_methyl"/>
    <property type="match status" value="1"/>
</dbReference>